<dbReference type="PROSITE" id="PS50164">
    <property type="entry name" value="GIY_YIG"/>
    <property type="match status" value="1"/>
</dbReference>
<dbReference type="EMBL" id="WEGK01000020">
    <property type="protein sequence ID" value="MQY23568.1"/>
    <property type="molecule type" value="Genomic_DNA"/>
</dbReference>
<organism evidence="2 3">
    <name type="scientific">Nocardia macrotermitis</name>
    <dbReference type="NCBI Taxonomy" id="2585198"/>
    <lineage>
        <taxon>Bacteria</taxon>
        <taxon>Bacillati</taxon>
        <taxon>Actinomycetota</taxon>
        <taxon>Actinomycetes</taxon>
        <taxon>Mycobacteriales</taxon>
        <taxon>Nocardiaceae</taxon>
        <taxon>Nocardia</taxon>
    </lineage>
</organism>
<dbReference type="InterPro" id="IPR000305">
    <property type="entry name" value="GIY-YIG_endonuc"/>
</dbReference>
<gene>
    <name evidence="2" type="ORF">NRB20_66990</name>
</gene>
<protein>
    <recommendedName>
        <fullName evidence="1">GIY-YIG domain-containing protein</fullName>
    </recommendedName>
</protein>
<dbReference type="AlphaFoldDB" id="A0A7K0DD28"/>
<dbReference type="Pfam" id="PF01541">
    <property type="entry name" value="GIY-YIG"/>
    <property type="match status" value="1"/>
</dbReference>
<keyword evidence="3" id="KW-1185">Reference proteome</keyword>
<evidence type="ECO:0000313" key="3">
    <source>
        <dbReference type="Proteomes" id="UP000438448"/>
    </source>
</evidence>
<dbReference type="OrthoDB" id="9152702at2"/>
<evidence type="ECO:0000313" key="2">
    <source>
        <dbReference type="EMBL" id="MQY23568.1"/>
    </source>
</evidence>
<name>A0A7K0DD28_9NOCA</name>
<proteinExistence type="predicted"/>
<reference evidence="2 3" key="1">
    <citation type="submission" date="2019-10" db="EMBL/GenBank/DDBJ databases">
        <title>Nocardia macrotermitis sp. nov. and Nocardia aurantia sp. nov., isolated from the gut of fungus growing-termite Macrotermes natalensis.</title>
        <authorList>
            <person name="Benndorf R."/>
            <person name="Schwitalla J."/>
            <person name="Martin K."/>
            <person name="De Beer W."/>
            <person name="Kaster A.-K."/>
            <person name="Vollmers J."/>
            <person name="Poulsen M."/>
            <person name="Beemelmanns C."/>
        </authorList>
    </citation>
    <scope>NUCLEOTIDE SEQUENCE [LARGE SCALE GENOMIC DNA]</scope>
    <source>
        <strain evidence="2 3">RB20</strain>
    </source>
</reference>
<accession>A0A7K0DD28</accession>
<sequence length="200" mass="22885">MFLNKPDPNKPDSPLRRAGAGIYAFYDYDREPIYVGQTCEGIGTRIGRHLTGQRSDAVAKFVLDPFEVADVEVWTLPDIASAEETTSVKRRLLNPYEYTVYEKLRNESIFKAVLNEKATDATDAVELPKSIRGRIIPAEIWEDRVHADVRIARRANHVARLAQLISERQVEYGIRNTLHLQAQRLEWLSKKRLSDLNIPV</sequence>
<evidence type="ECO:0000259" key="1">
    <source>
        <dbReference type="PROSITE" id="PS50164"/>
    </source>
</evidence>
<dbReference type="Proteomes" id="UP000438448">
    <property type="component" value="Unassembled WGS sequence"/>
</dbReference>
<dbReference type="RefSeq" id="WP_153415319.1">
    <property type="nucleotide sequence ID" value="NZ_WEGK01000020.1"/>
</dbReference>
<feature type="domain" description="GIY-YIG" evidence="1">
    <location>
        <begin position="18"/>
        <end position="98"/>
    </location>
</feature>
<dbReference type="CDD" id="cd00719">
    <property type="entry name" value="GIY-YIG_SF"/>
    <property type="match status" value="1"/>
</dbReference>
<comment type="caution">
    <text evidence="2">The sequence shown here is derived from an EMBL/GenBank/DDBJ whole genome shotgun (WGS) entry which is preliminary data.</text>
</comment>